<keyword evidence="8 11" id="KW-0949">S-adenosyl-L-methionine</keyword>
<evidence type="ECO:0000256" key="3">
    <source>
        <dbReference type="ARBA" id="ARBA00012795"/>
    </source>
</evidence>
<evidence type="ECO:0000256" key="11">
    <source>
        <dbReference type="RuleBase" id="RU368004"/>
    </source>
</evidence>
<comment type="similarity">
    <text evidence="2 11">Belongs to the TRM44 family.</text>
</comment>
<evidence type="ECO:0000256" key="9">
    <source>
        <dbReference type="ARBA" id="ARBA00022694"/>
    </source>
</evidence>
<dbReference type="InterPro" id="IPR011671">
    <property type="entry name" value="tRNA_uracil_MeTrfase"/>
</dbReference>
<evidence type="ECO:0000256" key="8">
    <source>
        <dbReference type="ARBA" id="ARBA00022691"/>
    </source>
</evidence>
<evidence type="ECO:0000313" key="12">
    <source>
        <dbReference type="EMBL" id="RUS25577.1"/>
    </source>
</evidence>
<evidence type="ECO:0000256" key="7">
    <source>
        <dbReference type="ARBA" id="ARBA00022679"/>
    </source>
</evidence>
<evidence type="ECO:0000256" key="5">
    <source>
        <dbReference type="ARBA" id="ARBA00022490"/>
    </source>
</evidence>
<evidence type="ECO:0000256" key="6">
    <source>
        <dbReference type="ARBA" id="ARBA00022603"/>
    </source>
</evidence>
<sequence length="363" mass="41966">MTNNHDSVPDPSQWFEKFDPKYFFDAPRPVQRNNELWLVLAEQEVEFLEEVFWKVIVYLRGHGRSSSSMFDSKDRWTHEAHLVIPPLSGADIVSEVATHTSGPTYPNKTIVRRLIPKRKEKDSEMSERVEYFEHADGESAGLSSCCCRIRDGSISHFPVCVLSSKVNRVVYVPILGSASDPADPAASLPFYYPKVIQFYVKSFGYSYVDGGSKATIGQVDSQDESEDRFGKRIMKPQLFIYFLLPPHSPPQSHHSIIQLEILPFTSTNSFLPTDKMRYALTQLFHKLYKWCVAEVAGYRKRVHHDIVVPKEIYMSTYARMKDKYAEKWVGYVHEWLWWSVRDSSLVDLEVFSASDRTHLHLRT</sequence>
<keyword evidence="5 11" id="KW-0963">Cytoplasm</keyword>
<dbReference type="EC" id="2.1.1.211" evidence="3 11"/>
<dbReference type="EMBL" id="RBNJ01012626">
    <property type="protein sequence ID" value="RUS25577.1"/>
    <property type="molecule type" value="Genomic_DNA"/>
</dbReference>
<dbReference type="GO" id="GO:0005737">
    <property type="term" value="C:cytoplasm"/>
    <property type="evidence" value="ECO:0007669"/>
    <property type="project" value="UniProtKB-SubCell"/>
</dbReference>
<name>A0A433Q722_9FUNG</name>
<dbReference type="AlphaFoldDB" id="A0A433Q722"/>
<dbReference type="GO" id="GO:0141101">
    <property type="term" value="F:tRNA(Ser) (uridine(44)-2'-O-)-methyltransferase activity"/>
    <property type="evidence" value="ECO:0007669"/>
    <property type="project" value="UniProtKB-EC"/>
</dbReference>
<keyword evidence="9 11" id="KW-0819">tRNA processing</keyword>
<reference evidence="12 13" key="1">
    <citation type="journal article" date="2018" name="New Phytol.">
        <title>Phylogenomics of Endogonaceae and evolution of mycorrhizas within Mucoromycota.</title>
        <authorList>
            <person name="Chang Y."/>
            <person name="Desiro A."/>
            <person name="Na H."/>
            <person name="Sandor L."/>
            <person name="Lipzen A."/>
            <person name="Clum A."/>
            <person name="Barry K."/>
            <person name="Grigoriev I.V."/>
            <person name="Martin F.M."/>
            <person name="Stajich J.E."/>
            <person name="Smith M.E."/>
            <person name="Bonito G."/>
            <person name="Spatafora J.W."/>
        </authorList>
    </citation>
    <scope>NUCLEOTIDE SEQUENCE [LARGE SCALE GENOMIC DNA]</scope>
    <source>
        <strain evidence="12 13">AD002</strain>
    </source>
</reference>
<comment type="function">
    <text evidence="11">Adenosyl-L-methionine (AdoMet)-dependent tRNA (uracil-O(2)-)-methyltransferase.</text>
</comment>
<dbReference type="GO" id="GO:0030488">
    <property type="term" value="P:tRNA methylation"/>
    <property type="evidence" value="ECO:0007669"/>
    <property type="project" value="UniProtKB-UniRule"/>
</dbReference>
<evidence type="ECO:0000256" key="10">
    <source>
        <dbReference type="ARBA" id="ARBA00047957"/>
    </source>
</evidence>
<evidence type="ECO:0000256" key="2">
    <source>
        <dbReference type="ARBA" id="ARBA00009056"/>
    </source>
</evidence>
<dbReference type="PANTHER" id="PTHR21210">
    <property type="entry name" value="TRNA (URACIL-O(2)-)-METHYLTRANSFERASE-RELATED"/>
    <property type="match status" value="1"/>
</dbReference>
<keyword evidence="6 11" id="KW-0489">Methyltransferase</keyword>
<keyword evidence="13" id="KW-1185">Reference proteome</keyword>
<comment type="catalytic activity">
    <reaction evidence="10 11">
        <text>uridine(44) in tRNA(Ser) + S-adenosyl-L-methionine = 2'-O-methyluridine(44) in tRNA(Ser) + S-adenosyl-L-homocysteine + H(+)</text>
        <dbReference type="Rhea" id="RHEA:43100"/>
        <dbReference type="Rhea" id="RHEA-COMP:10339"/>
        <dbReference type="Rhea" id="RHEA-COMP:10340"/>
        <dbReference type="ChEBI" id="CHEBI:15378"/>
        <dbReference type="ChEBI" id="CHEBI:57856"/>
        <dbReference type="ChEBI" id="CHEBI:59789"/>
        <dbReference type="ChEBI" id="CHEBI:65315"/>
        <dbReference type="ChEBI" id="CHEBI:74478"/>
        <dbReference type="EC" id="2.1.1.211"/>
    </reaction>
</comment>
<dbReference type="PANTHER" id="PTHR21210:SF0">
    <property type="entry name" value="TRNA (URACIL-O(2)-)-METHYLTRANSFERASE-RELATED"/>
    <property type="match status" value="1"/>
</dbReference>
<organism evidence="12 13">
    <name type="scientific">Jimgerdemannia flammicorona</name>
    <dbReference type="NCBI Taxonomy" id="994334"/>
    <lineage>
        <taxon>Eukaryota</taxon>
        <taxon>Fungi</taxon>
        <taxon>Fungi incertae sedis</taxon>
        <taxon>Mucoromycota</taxon>
        <taxon>Mucoromycotina</taxon>
        <taxon>Endogonomycetes</taxon>
        <taxon>Endogonales</taxon>
        <taxon>Endogonaceae</taxon>
        <taxon>Jimgerdemannia</taxon>
    </lineage>
</organism>
<proteinExistence type="inferred from homology"/>
<evidence type="ECO:0000256" key="1">
    <source>
        <dbReference type="ARBA" id="ARBA00004496"/>
    </source>
</evidence>
<protein>
    <recommendedName>
        <fullName evidence="4 11">tRNA (uracil-O(2)-)-methyltransferase</fullName>
        <ecNumber evidence="3 11">2.1.1.211</ecNumber>
    </recommendedName>
</protein>
<dbReference type="Proteomes" id="UP000274822">
    <property type="component" value="Unassembled WGS sequence"/>
</dbReference>
<comment type="subcellular location">
    <subcellularLocation>
        <location evidence="1 11">Cytoplasm</location>
    </subcellularLocation>
</comment>
<evidence type="ECO:0000313" key="13">
    <source>
        <dbReference type="Proteomes" id="UP000274822"/>
    </source>
</evidence>
<gene>
    <name evidence="12" type="ORF">BC938DRAFT_471945</name>
</gene>
<comment type="caution">
    <text evidence="12">The sequence shown here is derived from an EMBL/GenBank/DDBJ whole genome shotgun (WGS) entry which is preliminary data.</text>
</comment>
<keyword evidence="7 11" id="KW-0808">Transferase</keyword>
<accession>A0A433Q722</accession>
<evidence type="ECO:0000256" key="4">
    <source>
        <dbReference type="ARBA" id="ARBA00017788"/>
    </source>
</evidence>